<organism evidence="3 4">
    <name type="scientific">Komagataella phaffii (strain ATCC 76273 / CBS 7435 / CECT 11047 / NRRL Y-11430 / Wegner 21-1)</name>
    <name type="common">Yeast</name>
    <name type="synonym">Pichia pastoris</name>
    <dbReference type="NCBI Taxonomy" id="981350"/>
    <lineage>
        <taxon>Eukaryota</taxon>
        <taxon>Fungi</taxon>
        <taxon>Dikarya</taxon>
        <taxon>Ascomycota</taxon>
        <taxon>Saccharomycotina</taxon>
        <taxon>Pichiomycetes</taxon>
        <taxon>Pichiales</taxon>
        <taxon>Pichiaceae</taxon>
        <taxon>Komagataella</taxon>
    </lineage>
</organism>
<accession>A0A1G4KQS5</accession>
<dbReference type="PANTHER" id="PTHR11538:SF26">
    <property type="entry name" value="FERREDOXIN-FOLD ANTICODON-BINDING DOMAIN-CONTAINING PROTEIN 1"/>
    <property type="match status" value="1"/>
</dbReference>
<sequence length="334" mass="38331">MARKNLSKKPNRKGLAGALARHLLASKVTKPKTVANSRPKLGDSPSSKDDPLKKPLQDIPLHQKFQPFKQDDKVILVGEGDFTFAKSLVAQSYVKPENLIATSLDSEADTLSKYSGSNVQDTLKFLRDSNVLVLHDIDAQDLVGSFKLNSRKENMSRLRGWTSMVNYIVFNFPHLGTGIKDIERNTIAHQKLLAKFFQSCEDFYKVVKRSLPPQESIPVHYTQLQEHNDDFEYDEDDEHKPSPKKATEAKDSKVVVSLFEGEPYQSWQVRDLARDSIDYKVQRSGAFYWDIYPEYHHRTTVGGKKETTRPPTNRKARMYVFEKYQRIGKPRKIK</sequence>
<name>A0A1G4KQS5_KOMPC</name>
<reference evidence="3 4" key="2">
    <citation type="journal article" date="2016" name="FEMS Yeast Res.">
        <title>Curation of the genome annotation of Pichia pastoris (Komagataella phaffii) CBS7435 from gene level to protein function.</title>
        <authorList>
            <person name="Valli M."/>
            <person name="Tatto N.E."/>
            <person name="Peymann A."/>
            <person name="Gruber C."/>
            <person name="Landes N."/>
            <person name="Ekker H."/>
            <person name="Thallinger G.G."/>
            <person name="Mattanovich D."/>
            <person name="Gasser B."/>
            <person name="Graf A.B."/>
        </authorList>
    </citation>
    <scope>GENOME REANNOTATION</scope>
    <source>
        <strain evidence="3 4">ATCC 76273 / CBS 7435 / CECT 11047 / NRRL Y-11430 / Wegner 21-1</strain>
    </source>
</reference>
<keyword evidence="3" id="KW-0489">Methyltransferase</keyword>
<keyword evidence="3" id="KW-0808">Transferase</keyword>
<feature type="region of interest" description="Disordered" evidence="1">
    <location>
        <begin position="27"/>
        <end position="55"/>
    </location>
</feature>
<dbReference type="GO" id="GO:0070042">
    <property type="term" value="F:rRNA (uridine-N3-)-methyltransferase activity"/>
    <property type="evidence" value="ECO:0007669"/>
    <property type="project" value="InterPro"/>
</dbReference>
<evidence type="ECO:0000313" key="3">
    <source>
        <dbReference type="EMBL" id="SCV12359.1"/>
    </source>
</evidence>
<protein>
    <submittedName>
        <fullName evidence="3">25S rRNA (Uridine(2634)-N(3))-methyltransferase</fullName>
    </submittedName>
</protein>
<dbReference type="Proteomes" id="UP000006853">
    <property type="component" value="Chromosome 4"/>
</dbReference>
<feature type="compositionally biased region" description="Basic and acidic residues" evidence="1">
    <location>
        <begin position="46"/>
        <end position="55"/>
    </location>
</feature>
<gene>
    <name evidence="3" type="primary">BMT5</name>
    <name evidence="3" type="ordered locus">PP7435_Chr4-0389</name>
</gene>
<dbReference type="GO" id="GO:0005737">
    <property type="term" value="C:cytoplasm"/>
    <property type="evidence" value="ECO:0007669"/>
    <property type="project" value="TreeGrafter"/>
</dbReference>
<keyword evidence="4" id="KW-1185">Reference proteome</keyword>
<feature type="domain" description="25S rRNA (uridine-N(3))-methyltransferase BMT5-like" evidence="2">
    <location>
        <begin position="75"/>
        <end position="298"/>
    </location>
</feature>
<evidence type="ECO:0000313" key="4">
    <source>
        <dbReference type="Proteomes" id="UP000006853"/>
    </source>
</evidence>
<dbReference type="GO" id="GO:0070475">
    <property type="term" value="P:rRNA base methylation"/>
    <property type="evidence" value="ECO:0007669"/>
    <property type="project" value="InterPro"/>
</dbReference>
<dbReference type="EMBL" id="FR839631">
    <property type="protein sequence ID" value="SCV12359.1"/>
    <property type="molecule type" value="Genomic_DNA"/>
</dbReference>
<dbReference type="InterPro" id="IPR019446">
    <property type="entry name" value="BMT5-like"/>
</dbReference>
<evidence type="ECO:0000256" key="1">
    <source>
        <dbReference type="SAM" id="MobiDB-lite"/>
    </source>
</evidence>
<dbReference type="AlphaFoldDB" id="A0A1G4KQS5"/>
<evidence type="ECO:0000259" key="2">
    <source>
        <dbReference type="Pfam" id="PF10354"/>
    </source>
</evidence>
<proteinExistence type="predicted"/>
<dbReference type="PANTHER" id="PTHR11538">
    <property type="entry name" value="PHENYLALANYL-TRNA SYNTHETASE"/>
    <property type="match status" value="1"/>
</dbReference>
<reference evidence="3 4" key="1">
    <citation type="journal article" date="2011" name="J. Biotechnol.">
        <title>High-quality genome sequence of Pichia pastoris CBS7435.</title>
        <authorList>
            <person name="Kuberl A."/>
            <person name="Schneider J."/>
            <person name="Thallinger G.G."/>
            <person name="Anderl I."/>
            <person name="Wibberg D."/>
            <person name="Hajek T."/>
            <person name="Jaenicke S."/>
            <person name="Brinkrolf K."/>
            <person name="Goesmann A."/>
            <person name="Szczepanowski R."/>
            <person name="Puhler A."/>
            <person name="Schwab H."/>
            <person name="Glieder A."/>
            <person name="Pichler H."/>
        </authorList>
    </citation>
    <scope>NUCLEOTIDE SEQUENCE [LARGE SCALE GENOMIC DNA]</scope>
    <source>
        <strain evidence="4">ATCC 76273 / CBS 7435 / CECT 11047 / NRRL Y-11430 / Wegner 21-1</strain>
    </source>
</reference>
<dbReference type="Pfam" id="PF10354">
    <property type="entry name" value="BMT5-like"/>
    <property type="match status" value="1"/>
</dbReference>